<accession>A0A0J9W4B6</accession>
<proteinExistence type="predicted"/>
<protein>
    <submittedName>
        <fullName evidence="1">Uncharacterized protein</fullName>
    </submittedName>
</protein>
<evidence type="ECO:0000313" key="2">
    <source>
        <dbReference type="Proteomes" id="UP000009097"/>
    </source>
</evidence>
<dbReference type="VEuPathDB" id="FungiDB:FOXG_22015"/>
<sequence length="50" mass="5768">MLAMEKNVQTKRSKHLSNITWPTFTVGRSFSALRQIAHMPVFSESTSKMR</sequence>
<name>A0A0J9W4B6_FUSO4</name>
<organism evidence="1 2">
    <name type="scientific">Fusarium oxysporum f. sp. lycopersici (strain 4287 / CBS 123668 / FGSC 9935 / NRRL 34936)</name>
    <name type="common">Fusarium vascular wilt of tomato</name>
    <dbReference type="NCBI Taxonomy" id="426428"/>
    <lineage>
        <taxon>Eukaryota</taxon>
        <taxon>Fungi</taxon>
        <taxon>Dikarya</taxon>
        <taxon>Ascomycota</taxon>
        <taxon>Pezizomycotina</taxon>
        <taxon>Sordariomycetes</taxon>
        <taxon>Hypocreomycetidae</taxon>
        <taxon>Hypocreales</taxon>
        <taxon>Nectriaceae</taxon>
        <taxon>Fusarium</taxon>
        <taxon>Fusarium oxysporum species complex</taxon>
    </lineage>
</organism>
<dbReference type="RefSeq" id="XP_018255753.1">
    <property type="nucleotide sequence ID" value="XM_018402396.1"/>
</dbReference>
<reference evidence="1" key="1">
    <citation type="submission" date="2007-04" db="EMBL/GenBank/DDBJ databases">
        <authorList>
            <consortium name="The Broad Institute Genome Sequencing Platform"/>
            <person name="Birren B."/>
            <person name="Lander E."/>
            <person name="Galagan J."/>
            <person name="Nusbaum C."/>
            <person name="Devon K."/>
            <person name="Ma L.-J."/>
            <person name="Jaffe D."/>
            <person name="Butler J."/>
            <person name="Alvarez P."/>
            <person name="Gnerre S."/>
            <person name="Grabherr M."/>
            <person name="Kleber M."/>
            <person name="Mauceli E."/>
            <person name="Brockman W."/>
            <person name="MacCallum I.A."/>
            <person name="Young S."/>
            <person name="LaButti K."/>
            <person name="DeCaprio D."/>
            <person name="Crawford M."/>
            <person name="Koehrsen M."/>
            <person name="Engels R."/>
            <person name="Montgomery P."/>
            <person name="Pearson M."/>
            <person name="Howarth C."/>
            <person name="Larson L."/>
            <person name="White J."/>
            <person name="O'Leary S."/>
            <person name="Kodira C."/>
            <person name="Zeng Q."/>
            <person name="Yandava C."/>
            <person name="Alvarado L."/>
            <person name="Kistler C."/>
            <person name="Shim W.-B."/>
            <person name="Kang S."/>
            <person name="Woloshuk C."/>
        </authorList>
    </citation>
    <scope>NUCLEOTIDE SEQUENCE</scope>
    <source>
        <strain evidence="1">4287</strain>
    </source>
</reference>
<gene>
    <name evidence="1" type="ORF">FOXG_22015</name>
</gene>
<dbReference type="Proteomes" id="UP000009097">
    <property type="component" value="Unassembled WGS sequence"/>
</dbReference>
<evidence type="ECO:0000313" key="1">
    <source>
        <dbReference type="EMBL" id="KNB17708.1"/>
    </source>
</evidence>
<dbReference type="KEGG" id="fox:FOXG_22015"/>
<dbReference type="GeneID" id="28962721"/>
<reference evidence="1" key="2">
    <citation type="journal article" date="2010" name="Nature">
        <title>Comparative genomics reveals mobile pathogenicity chromosomes in Fusarium.</title>
        <authorList>
            <person name="Ma L.J."/>
            <person name="van der Does H.C."/>
            <person name="Borkovich K.A."/>
            <person name="Coleman J.J."/>
            <person name="Daboussi M.J."/>
            <person name="Di Pietro A."/>
            <person name="Dufresne M."/>
            <person name="Freitag M."/>
            <person name="Grabherr M."/>
            <person name="Henrissat B."/>
            <person name="Houterman P.M."/>
            <person name="Kang S."/>
            <person name="Shim W.B."/>
            <person name="Woloshuk C."/>
            <person name="Xie X."/>
            <person name="Xu J.R."/>
            <person name="Antoniw J."/>
            <person name="Baker S.E."/>
            <person name="Bluhm B.H."/>
            <person name="Breakspear A."/>
            <person name="Brown D.W."/>
            <person name="Butchko R.A."/>
            <person name="Chapman S."/>
            <person name="Coulson R."/>
            <person name="Coutinho P.M."/>
            <person name="Danchin E.G."/>
            <person name="Diener A."/>
            <person name="Gale L.R."/>
            <person name="Gardiner D.M."/>
            <person name="Goff S."/>
            <person name="Hammond-Kosack K.E."/>
            <person name="Hilburn K."/>
            <person name="Hua-Van A."/>
            <person name="Jonkers W."/>
            <person name="Kazan K."/>
            <person name="Kodira C.D."/>
            <person name="Koehrsen M."/>
            <person name="Kumar L."/>
            <person name="Lee Y.H."/>
            <person name="Li L."/>
            <person name="Manners J.M."/>
            <person name="Miranda-Saavedra D."/>
            <person name="Mukherjee M."/>
            <person name="Park G."/>
            <person name="Park J."/>
            <person name="Park S.Y."/>
            <person name="Proctor R.H."/>
            <person name="Regev A."/>
            <person name="Ruiz-Roldan M.C."/>
            <person name="Sain D."/>
            <person name="Sakthikumar S."/>
            <person name="Sykes S."/>
            <person name="Schwartz D.C."/>
            <person name="Turgeon B.G."/>
            <person name="Wapinski I."/>
            <person name="Yoder O."/>
            <person name="Young S."/>
            <person name="Zeng Q."/>
            <person name="Zhou S."/>
            <person name="Galagan J."/>
            <person name="Cuomo C.A."/>
            <person name="Kistler H.C."/>
            <person name="Rep M."/>
        </authorList>
    </citation>
    <scope>NUCLEOTIDE SEQUENCE [LARGE SCALE GENOMIC DNA]</scope>
    <source>
        <strain evidence="1">4287</strain>
    </source>
</reference>
<dbReference type="EMBL" id="DS231722">
    <property type="protein sequence ID" value="KNB17708.1"/>
    <property type="molecule type" value="Genomic_DNA"/>
</dbReference>
<dbReference type="AlphaFoldDB" id="A0A0J9W4B6"/>